<dbReference type="Gene3D" id="3.90.180.10">
    <property type="entry name" value="Medium-chain alcohol dehydrogenases, catalytic domain"/>
    <property type="match status" value="1"/>
</dbReference>
<dbReference type="InterPro" id="IPR011032">
    <property type="entry name" value="GroES-like_sf"/>
</dbReference>
<evidence type="ECO:0000256" key="1">
    <source>
        <dbReference type="ARBA" id="ARBA00022857"/>
    </source>
</evidence>
<gene>
    <name evidence="4" type="ORF">LWF01_05165</name>
</gene>
<sequence length="325" mass="34048">MTHKAIQATQAGGPEVLEYVDVEDVSAGAGELLVEPKAIGINFIDTYRRSGVYPMQFPHVPGVEGAGVVRDVGPGVDNFSVGDRVAWHNAHGSYSEQVIVGADQAIPVPDNVDDETAAALPLQGMTAHYLATSSFAAREGTTALVHAGAGGVGLVLTQLLKKLGARVITTVGTEEKAELSRQAGADDVFLYGDGVDIAATVRGLTNGQGVDVVYDGVGKATFDASLDSLAVRGLLVLFGGSSGQVPPFDLQRLNSGGSLSVSRPTLVHFTQTREELLSRAEMLLQGVQEGWLNFRIGASYPLSEAAQAQRDLEGRKTTGKIVLLP</sequence>
<dbReference type="InterPro" id="IPR020843">
    <property type="entry name" value="ER"/>
</dbReference>
<keyword evidence="2" id="KW-0560">Oxidoreductase</keyword>
<dbReference type="InterPro" id="IPR013149">
    <property type="entry name" value="ADH-like_C"/>
</dbReference>
<accession>A0ABY8QW01</accession>
<evidence type="ECO:0000313" key="5">
    <source>
        <dbReference type="Proteomes" id="UP001209083"/>
    </source>
</evidence>
<dbReference type="CDD" id="cd05286">
    <property type="entry name" value="QOR2"/>
    <property type="match status" value="1"/>
</dbReference>
<organism evidence="4 5">
    <name type="scientific">Saxibacter everestensis</name>
    <dbReference type="NCBI Taxonomy" id="2909229"/>
    <lineage>
        <taxon>Bacteria</taxon>
        <taxon>Bacillati</taxon>
        <taxon>Actinomycetota</taxon>
        <taxon>Actinomycetes</taxon>
        <taxon>Micrococcales</taxon>
        <taxon>Brevibacteriaceae</taxon>
        <taxon>Saxibacter</taxon>
    </lineage>
</organism>
<evidence type="ECO:0000259" key="3">
    <source>
        <dbReference type="SMART" id="SM00829"/>
    </source>
</evidence>
<dbReference type="EMBL" id="CP090958">
    <property type="protein sequence ID" value="WGW13163.1"/>
    <property type="molecule type" value="Genomic_DNA"/>
</dbReference>
<dbReference type="Proteomes" id="UP001209083">
    <property type="component" value="Chromosome"/>
</dbReference>
<dbReference type="PANTHER" id="PTHR48106:SF13">
    <property type="entry name" value="QUINONE OXIDOREDUCTASE-RELATED"/>
    <property type="match status" value="1"/>
</dbReference>
<dbReference type="PANTHER" id="PTHR48106">
    <property type="entry name" value="QUINONE OXIDOREDUCTASE PIG3-RELATED"/>
    <property type="match status" value="1"/>
</dbReference>
<proteinExistence type="predicted"/>
<dbReference type="InterPro" id="IPR047618">
    <property type="entry name" value="QOR-like"/>
</dbReference>
<protein>
    <submittedName>
        <fullName evidence="4">Quinone oxidoreductase</fullName>
    </submittedName>
</protein>
<dbReference type="RefSeq" id="WP_349639977.1">
    <property type="nucleotide sequence ID" value="NZ_CP090958.1"/>
</dbReference>
<keyword evidence="5" id="KW-1185">Reference proteome</keyword>
<dbReference type="SUPFAM" id="SSF50129">
    <property type="entry name" value="GroES-like"/>
    <property type="match status" value="1"/>
</dbReference>
<dbReference type="SUPFAM" id="SSF51735">
    <property type="entry name" value="NAD(P)-binding Rossmann-fold domains"/>
    <property type="match status" value="1"/>
</dbReference>
<dbReference type="Pfam" id="PF08240">
    <property type="entry name" value="ADH_N"/>
    <property type="match status" value="1"/>
</dbReference>
<reference evidence="4 5" key="1">
    <citation type="submission" date="2023-05" db="EMBL/GenBank/DDBJ databases">
        <title>Lithophilousrod everest ZFBP1038 complete genpme.</title>
        <authorList>
            <person name="Tian M."/>
        </authorList>
    </citation>
    <scope>NUCLEOTIDE SEQUENCE [LARGE SCALE GENOMIC DNA]</scope>
    <source>
        <strain evidence="4 5">ZFBP1038</strain>
    </source>
</reference>
<dbReference type="InterPro" id="IPR013154">
    <property type="entry name" value="ADH-like_N"/>
</dbReference>
<feature type="domain" description="Enoyl reductase (ER)" evidence="3">
    <location>
        <begin position="12"/>
        <end position="323"/>
    </location>
</feature>
<dbReference type="SMART" id="SM00829">
    <property type="entry name" value="PKS_ER"/>
    <property type="match status" value="1"/>
</dbReference>
<dbReference type="Gene3D" id="3.40.50.720">
    <property type="entry name" value="NAD(P)-binding Rossmann-like Domain"/>
    <property type="match status" value="1"/>
</dbReference>
<keyword evidence="1" id="KW-0521">NADP</keyword>
<evidence type="ECO:0000256" key="2">
    <source>
        <dbReference type="ARBA" id="ARBA00023002"/>
    </source>
</evidence>
<dbReference type="Pfam" id="PF00107">
    <property type="entry name" value="ADH_zinc_N"/>
    <property type="match status" value="1"/>
</dbReference>
<name>A0ABY8QW01_9MICO</name>
<dbReference type="InterPro" id="IPR036291">
    <property type="entry name" value="NAD(P)-bd_dom_sf"/>
</dbReference>
<evidence type="ECO:0000313" key="4">
    <source>
        <dbReference type="EMBL" id="WGW13163.1"/>
    </source>
</evidence>